<evidence type="ECO:0000256" key="2">
    <source>
        <dbReference type="ARBA" id="ARBA00023150"/>
    </source>
</evidence>
<protein>
    <recommendedName>
        <fullName evidence="3">Sulfur carrier protein FdhD</fullName>
    </recommendedName>
</protein>
<dbReference type="InterPro" id="IPR003786">
    <property type="entry name" value="FdhD"/>
</dbReference>
<dbReference type="InterPro" id="IPR016193">
    <property type="entry name" value="Cytidine_deaminase-like"/>
</dbReference>
<dbReference type="NCBIfam" id="NF001943">
    <property type="entry name" value="PRK00724.1-2"/>
    <property type="match status" value="1"/>
</dbReference>
<keyword evidence="2 3" id="KW-0501">Molybdenum cofactor biosynthesis</keyword>
<dbReference type="HAMAP" id="MF_00187">
    <property type="entry name" value="FdhD"/>
    <property type="match status" value="1"/>
</dbReference>
<evidence type="ECO:0000313" key="4">
    <source>
        <dbReference type="EMBL" id="MBB5345489.1"/>
    </source>
</evidence>
<gene>
    <name evidence="3" type="primary">fdhD</name>
    <name evidence="4" type="ORF">HDF10_003483</name>
</gene>
<dbReference type="GO" id="GO:0006777">
    <property type="term" value="P:Mo-molybdopterin cofactor biosynthetic process"/>
    <property type="evidence" value="ECO:0007669"/>
    <property type="project" value="UniProtKB-UniRule"/>
</dbReference>
<evidence type="ECO:0000313" key="5">
    <source>
        <dbReference type="Proteomes" id="UP000569092"/>
    </source>
</evidence>
<accession>A0A7W8JA66</accession>
<dbReference type="Gene3D" id="3.40.140.10">
    <property type="entry name" value="Cytidine Deaminase, domain 2"/>
    <property type="match status" value="1"/>
</dbReference>
<proteinExistence type="inferred from homology"/>
<comment type="function">
    <text evidence="3">Required for formate dehydrogenase (FDH) activity. Acts as a sulfur carrier protein that transfers sulfur from IscS to the molybdenum cofactor prior to its insertion into FDH.</text>
</comment>
<dbReference type="Proteomes" id="UP000569092">
    <property type="component" value="Unassembled WGS sequence"/>
</dbReference>
<dbReference type="Pfam" id="PF02634">
    <property type="entry name" value="FdhD-NarQ"/>
    <property type="match status" value="1"/>
</dbReference>
<comment type="similarity">
    <text evidence="3">Belongs to the FdhD family.</text>
</comment>
<comment type="subcellular location">
    <subcellularLocation>
        <location evidence="3">Cytoplasm</location>
    </subcellularLocation>
</comment>
<dbReference type="PANTHER" id="PTHR30592">
    <property type="entry name" value="FORMATE DEHYDROGENASE"/>
    <property type="match status" value="1"/>
</dbReference>
<dbReference type="GO" id="GO:0016783">
    <property type="term" value="F:sulfurtransferase activity"/>
    <property type="evidence" value="ECO:0007669"/>
    <property type="project" value="InterPro"/>
</dbReference>
<dbReference type="GO" id="GO:0005737">
    <property type="term" value="C:cytoplasm"/>
    <property type="evidence" value="ECO:0007669"/>
    <property type="project" value="UniProtKB-SubCell"/>
</dbReference>
<dbReference type="Gene3D" id="3.10.20.10">
    <property type="match status" value="1"/>
</dbReference>
<feature type="active site" description="Cysteine persulfide intermediate" evidence="3">
    <location>
        <position position="150"/>
    </location>
</feature>
<dbReference type="PANTHER" id="PTHR30592:SF1">
    <property type="entry name" value="SULFUR CARRIER PROTEIN FDHD"/>
    <property type="match status" value="1"/>
</dbReference>
<dbReference type="PIRSF" id="PIRSF015626">
    <property type="entry name" value="FdhD"/>
    <property type="match status" value="1"/>
</dbReference>
<dbReference type="SUPFAM" id="SSF53927">
    <property type="entry name" value="Cytidine deaminase-like"/>
    <property type="match status" value="1"/>
</dbReference>
<dbReference type="AlphaFoldDB" id="A0A7W8JA66"/>
<dbReference type="EMBL" id="JACHDZ010000006">
    <property type="protein sequence ID" value="MBB5345489.1"/>
    <property type="molecule type" value="Genomic_DNA"/>
</dbReference>
<evidence type="ECO:0000256" key="3">
    <source>
        <dbReference type="HAMAP-Rule" id="MF_00187"/>
    </source>
</evidence>
<reference evidence="4 5" key="1">
    <citation type="submission" date="2020-08" db="EMBL/GenBank/DDBJ databases">
        <title>Genomic Encyclopedia of Type Strains, Phase IV (KMG-V): Genome sequencing to study the core and pangenomes of soil and plant-associated prokaryotes.</title>
        <authorList>
            <person name="Whitman W."/>
        </authorList>
    </citation>
    <scope>NUCLEOTIDE SEQUENCE [LARGE SCALE GENOMIC DNA]</scope>
    <source>
        <strain evidence="4 5">M8US30</strain>
    </source>
</reference>
<comment type="caution">
    <text evidence="4">The sequence shown here is derived from an EMBL/GenBank/DDBJ whole genome shotgun (WGS) entry which is preliminary data.</text>
</comment>
<dbReference type="GO" id="GO:0097163">
    <property type="term" value="F:sulfur carrier activity"/>
    <property type="evidence" value="ECO:0007669"/>
    <property type="project" value="UniProtKB-UniRule"/>
</dbReference>
<sequence>MKSSHPTQNPRTNAELSRATHTVSIEKILGLSSHHAQDALAVEEPLEIQLAHGPLDARSVKSISITMRTPGHDFDLAAGFLMTEGVVRDPNDIDQIVYLANRAELPATDLQTETALPYRPEKNVVRVDLVPKVAVSLANLERNFYTTSSCGICGKASLLALQTVCPPRRKNVFQIEAEVLYQLPNRLRQAQTLFNQTGGIHGAALFNAAGELLSVREDVGRHNAVDKLLGAEFLADRTPLRDTLLLLSGRASFELLQKALMGGVSMVASVGAPSSLAVQVAKDFDIALVGFLREGHFNIYHGAEHILGHTSD</sequence>
<name>A0A7W8JA66_9BACT</name>
<evidence type="ECO:0000256" key="1">
    <source>
        <dbReference type="ARBA" id="ARBA00022490"/>
    </source>
</evidence>
<comment type="caution">
    <text evidence="3">Lacks conserved residue(s) required for the propagation of feature annotation.</text>
</comment>
<organism evidence="4 5">
    <name type="scientific">Tunturiibacter lichenicola</name>
    <dbReference type="NCBI Taxonomy" id="2051959"/>
    <lineage>
        <taxon>Bacteria</taxon>
        <taxon>Pseudomonadati</taxon>
        <taxon>Acidobacteriota</taxon>
        <taxon>Terriglobia</taxon>
        <taxon>Terriglobales</taxon>
        <taxon>Acidobacteriaceae</taxon>
        <taxon>Tunturiibacter</taxon>
    </lineage>
</organism>
<dbReference type="NCBIfam" id="TIGR00129">
    <property type="entry name" value="fdhD_narQ"/>
    <property type="match status" value="1"/>
</dbReference>
<keyword evidence="1 3" id="KW-0963">Cytoplasm</keyword>